<evidence type="ECO:0000256" key="4">
    <source>
        <dbReference type="ARBA" id="ARBA00022679"/>
    </source>
</evidence>
<evidence type="ECO:0000259" key="8">
    <source>
        <dbReference type="Pfam" id="PF02518"/>
    </source>
</evidence>
<feature type="compositionally biased region" description="Low complexity" evidence="6">
    <location>
        <begin position="346"/>
        <end position="364"/>
    </location>
</feature>
<dbReference type="PANTHER" id="PTHR45436">
    <property type="entry name" value="SENSOR HISTIDINE KINASE YKOH"/>
    <property type="match status" value="1"/>
</dbReference>
<comment type="catalytic activity">
    <reaction evidence="1">
        <text>ATP + protein L-histidine = ADP + protein N-phospho-L-histidine.</text>
        <dbReference type="EC" id="2.7.13.3"/>
    </reaction>
</comment>
<feature type="transmembrane region" description="Helical" evidence="7">
    <location>
        <begin position="6"/>
        <end position="25"/>
    </location>
</feature>
<dbReference type="SUPFAM" id="SSF55874">
    <property type="entry name" value="ATPase domain of HSP90 chaperone/DNA topoisomerase II/histidine kinase"/>
    <property type="match status" value="1"/>
</dbReference>
<evidence type="ECO:0000256" key="5">
    <source>
        <dbReference type="ARBA" id="ARBA00022777"/>
    </source>
</evidence>
<dbReference type="GO" id="GO:0004673">
    <property type="term" value="F:protein histidine kinase activity"/>
    <property type="evidence" value="ECO:0007669"/>
    <property type="project" value="UniProtKB-EC"/>
</dbReference>
<name>A0A9W6PRM9_9ACTN</name>
<keyword evidence="7" id="KW-1133">Transmembrane helix</keyword>
<feature type="compositionally biased region" description="Low complexity" evidence="6">
    <location>
        <begin position="393"/>
        <end position="408"/>
    </location>
</feature>
<dbReference type="GO" id="GO:0005886">
    <property type="term" value="C:plasma membrane"/>
    <property type="evidence" value="ECO:0007669"/>
    <property type="project" value="TreeGrafter"/>
</dbReference>
<dbReference type="PANTHER" id="PTHR45436:SF5">
    <property type="entry name" value="SENSOR HISTIDINE KINASE TRCS"/>
    <property type="match status" value="1"/>
</dbReference>
<evidence type="ECO:0000256" key="7">
    <source>
        <dbReference type="SAM" id="Phobius"/>
    </source>
</evidence>
<evidence type="ECO:0000313" key="10">
    <source>
        <dbReference type="Proteomes" id="UP001165124"/>
    </source>
</evidence>
<evidence type="ECO:0000256" key="6">
    <source>
        <dbReference type="SAM" id="MobiDB-lite"/>
    </source>
</evidence>
<evidence type="ECO:0000256" key="1">
    <source>
        <dbReference type="ARBA" id="ARBA00000085"/>
    </source>
</evidence>
<dbReference type="EC" id="2.7.13.3" evidence="2"/>
<keyword evidence="4" id="KW-0808">Transferase</keyword>
<comment type="caution">
    <text evidence="9">The sequence shown here is derived from an EMBL/GenBank/DDBJ whole genome shotgun (WGS) entry which is preliminary data.</text>
</comment>
<dbReference type="Proteomes" id="UP001165124">
    <property type="component" value="Unassembled WGS sequence"/>
</dbReference>
<accession>A0A9W6PRM9</accession>
<feature type="domain" description="Histidine kinase/HSP90-like ATPase" evidence="8">
    <location>
        <begin position="221"/>
        <end position="328"/>
    </location>
</feature>
<organism evidence="9 10">
    <name type="scientific">Actinomadura rubrobrunea</name>
    <dbReference type="NCBI Taxonomy" id="115335"/>
    <lineage>
        <taxon>Bacteria</taxon>
        <taxon>Bacillati</taxon>
        <taxon>Actinomycetota</taxon>
        <taxon>Actinomycetes</taxon>
        <taxon>Streptosporangiales</taxon>
        <taxon>Thermomonosporaceae</taxon>
        <taxon>Actinomadura</taxon>
    </lineage>
</organism>
<gene>
    <name evidence="9" type="ORF">Arub01_02200</name>
</gene>
<proteinExistence type="predicted"/>
<dbReference type="GO" id="GO:0000160">
    <property type="term" value="P:phosphorelay signal transduction system"/>
    <property type="evidence" value="ECO:0007669"/>
    <property type="project" value="TreeGrafter"/>
</dbReference>
<feature type="compositionally biased region" description="Basic and acidic residues" evidence="6">
    <location>
        <begin position="448"/>
        <end position="458"/>
    </location>
</feature>
<dbReference type="InterPro" id="IPR036890">
    <property type="entry name" value="HATPase_C_sf"/>
</dbReference>
<keyword evidence="7" id="KW-0472">Membrane</keyword>
<keyword evidence="5 9" id="KW-0418">Kinase</keyword>
<dbReference type="AlphaFoldDB" id="A0A9W6PRM9"/>
<sequence>MEQPLLVAALAGAAIVIVVLAVVHMRQRHITERYRGQVEALLDDLRRRDEELRHLVGTRLPELRDQLDGRPVTVSKPLHEQWLTGTPFGQDVQAVLDLFTESVERARVRADRSAKVTLRSMMRTVQSLANEQQLALSDMQERHDDPEVLADLLRLDHMNAQLGRRAQATAVLCGSWPGQQRQASALSDVVRGAISRIRDYLRVQISSEVNVAVVSRAVEPVVLVLAELLDNATRHSQPNTKVDVNFQMAHNGVAIMIDDAGVAMNGEEIQRATRLLNGRESVDINRIGDPPQVGFAVAGVLSARYGFTVSVDTRSPYGGVRAVVFLPNALLTAVPTNEQEGPAVSPEPDASSAPGAAAPDPSAGQQEPAAVGATTAGGLPKRRRVSAAAPGQGPREPAAGSGAAPEARVGAEPPSRRSAAGLGAWQRGTRSGRAASVSGGAEGPSAQHEADSEGNSRS</sequence>
<keyword evidence="10" id="KW-1185">Reference proteome</keyword>
<keyword evidence="7" id="KW-0812">Transmembrane</keyword>
<evidence type="ECO:0000256" key="2">
    <source>
        <dbReference type="ARBA" id="ARBA00012438"/>
    </source>
</evidence>
<evidence type="ECO:0000256" key="3">
    <source>
        <dbReference type="ARBA" id="ARBA00022553"/>
    </source>
</evidence>
<keyword evidence="3" id="KW-0597">Phosphoprotein</keyword>
<evidence type="ECO:0000313" key="9">
    <source>
        <dbReference type="EMBL" id="GLW61976.1"/>
    </source>
</evidence>
<dbReference type="Gene3D" id="3.30.565.10">
    <property type="entry name" value="Histidine kinase-like ATPase, C-terminal domain"/>
    <property type="match status" value="1"/>
</dbReference>
<dbReference type="Pfam" id="PF02518">
    <property type="entry name" value="HATPase_c"/>
    <property type="match status" value="1"/>
</dbReference>
<dbReference type="RefSeq" id="WP_067914647.1">
    <property type="nucleotide sequence ID" value="NZ_BSRZ01000001.1"/>
</dbReference>
<protein>
    <recommendedName>
        <fullName evidence="2">histidine kinase</fullName>
        <ecNumber evidence="2">2.7.13.3</ecNumber>
    </recommendedName>
</protein>
<dbReference type="InterPro" id="IPR003594">
    <property type="entry name" value="HATPase_dom"/>
</dbReference>
<dbReference type="EMBL" id="BSRZ01000001">
    <property type="protein sequence ID" value="GLW61976.1"/>
    <property type="molecule type" value="Genomic_DNA"/>
</dbReference>
<dbReference type="InterPro" id="IPR050428">
    <property type="entry name" value="TCS_sensor_his_kinase"/>
</dbReference>
<feature type="region of interest" description="Disordered" evidence="6">
    <location>
        <begin position="337"/>
        <end position="458"/>
    </location>
</feature>
<reference evidence="9" key="1">
    <citation type="submission" date="2023-02" db="EMBL/GenBank/DDBJ databases">
        <title>Actinomadura rubrobrunea NBRC 14622.</title>
        <authorList>
            <person name="Ichikawa N."/>
            <person name="Sato H."/>
            <person name="Tonouchi N."/>
        </authorList>
    </citation>
    <scope>NUCLEOTIDE SEQUENCE</scope>
    <source>
        <strain evidence="9">NBRC 14622</strain>
    </source>
</reference>